<comment type="subcellular location">
    <subcellularLocation>
        <location evidence="1 7">Cell outer membrane</location>
        <topology evidence="1 7">Multi-pass membrane protein</topology>
    </subcellularLocation>
</comment>
<evidence type="ECO:0000259" key="9">
    <source>
        <dbReference type="Pfam" id="PF14905"/>
    </source>
</evidence>
<dbReference type="InterPro" id="IPR036942">
    <property type="entry name" value="Beta-barrel_TonB_sf"/>
</dbReference>
<dbReference type="InterPro" id="IPR041700">
    <property type="entry name" value="OMP_b-brl_3"/>
</dbReference>
<dbReference type="STRING" id="1774273.LPB03_05675"/>
<dbReference type="Pfam" id="PF14905">
    <property type="entry name" value="OMP_b-brl_3"/>
    <property type="match status" value="1"/>
</dbReference>
<evidence type="ECO:0000256" key="2">
    <source>
        <dbReference type="ARBA" id="ARBA00022448"/>
    </source>
</evidence>
<evidence type="ECO:0000256" key="1">
    <source>
        <dbReference type="ARBA" id="ARBA00004571"/>
    </source>
</evidence>
<dbReference type="PROSITE" id="PS52016">
    <property type="entry name" value="TONB_DEPENDENT_REC_3"/>
    <property type="match status" value="1"/>
</dbReference>
<accession>A0A1B8TX82</accession>
<sequence>MEIKKISFLFCFLFAITVVSQNNKKNTGIISGIILDSKSNKKLAYATIVCKDKHNTILNGSVTNKKGEFKITQLPLDSIFLNIQFIGYKSFDKKILLSEKKPSFNLSKIYLQEIIVNLDEVVVDAEISVTEQKIDRKVYNVGEDLNATGSNSLELLENIPSIQVDFQNGTINLRGNNNVRVLVDGKPSNLSSAQLLKQIPSSSVKSVEIITNPSAKYNPEGMSGIINIILKKNTSIGFNGSVTLGVEQGINTRPTGSFDFNYRVHKFNFYGNYGLDFGKFETISFLNRLDKDLKQDINFLDNSTTNFAKIGVDFYINPKNTLSFYTTQSNTNTDFFVDTKTVFDGNLIFDSENLSIFKNRETAYNLDYKLDFKEDGEYIEFEVNYTKTDNPQEDNITENLNRNNREFNFTNTTVSDNSIFLANLDYAKPLKNGVLELGLEARIQNVFNAVETSQEIQTGAGQPSIRQGNSALTYDREIYSGYINFSKEYKKISWQVGLRFEQFALDGKFSNTEQANLEAISDKIFSVYPSTYLTFTPSEKNQFQIGYSRRVDRPSIGQVTPIQEWNSPLSISVGNRNLVPQFTNSFELNYTRTLEKGSINLGTFYRRTSNLIGRIFNVDATNEDRQIISYANFDSAESYGFEFSSSFKPFSWWTLRPSANLYFQDNQGYINNNLEVANNTLFTARVSNSFKATSKLRFSLSASYRGKNETVLAKVDDYYLVNLSARYSILKGDGSITLRGTDIFDGYKINFLSTNPFEQNGQYTLEYSSIYLGFTYNFGKGKNRERARKYREENETQGSGGVL</sequence>
<dbReference type="SUPFAM" id="SSF49464">
    <property type="entry name" value="Carboxypeptidase regulatory domain-like"/>
    <property type="match status" value="1"/>
</dbReference>
<evidence type="ECO:0000256" key="4">
    <source>
        <dbReference type="ARBA" id="ARBA00022692"/>
    </source>
</evidence>
<reference evidence="11" key="1">
    <citation type="submission" date="2016-02" db="EMBL/GenBank/DDBJ databases">
        <authorList>
            <person name="Shin S.-K."/>
            <person name="Yi H."/>
            <person name="Kim E."/>
        </authorList>
    </citation>
    <scope>NUCLEOTIDE SEQUENCE [LARGE SCALE GENOMIC DNA]</scope>
    <source>
        <strain evidence="11">LPB0003</strain>
    </source>
</reference>
<evidence type="ECO:0000259" key="8">
    <source>
        <dbReference type="Pfam" id="PF07715"/>
    </source>
</evidence>
<dbReference type="AlphaFoldDB" id="A0A1B8TX82"/>
<evidence type="ECO:0000256" key="7">
    <source>
        <dbReference type="PROSITE-ProRule" id="PRU01360"/>
    </source>
</evidence>
<feature type="domain" description="Outer membrane protein beta-barrel" evidence="9">
    <location>
        <begin position="371"/>
        <end position="776"/>
    </location>
</feature>
<keyword evidence="6 7" id="KW-0998">Cell outer membrane</keyword>
<dbReference type="Gene3D" id="2.40.170.20">
    <property type="entry name" value="TonB-dependent receptor, beta-barrel domain"/>
    <property type="match status" value="1"/>
</dbReference>
<dbReference type="RefSeq" id="WP_065318859.1">
    <property type="nucleotide sequence ID" value="NZ_CP017477.1"/>
</dbReference>
<dbReference type="InterPro" id="IPR037066">
    <property type="entry name" value="Plug_dom_sf"/>
</dbReference>
<evidence type="ECO:0000256" key="6">
    <source>
        <dbReference type="ARBA" id="ARBA00023237"/>
    </source>
</evidence>
<dbReference type="InterPro" id="IPR008969">
    <property type="entry name" value="CarboxyPept-like_regulatory"/>
</dbReference>
<proteinExistence type="inferred from homology"/>
<organism evidence="10 11">
    <name type="scientific">Polaribacter vadi</name>
    <dbReference type="NCBI Taxonomy" id="1774273"/>
    <lineage>
        <taxon>Bacteria</taxon>
        <taxon>Pseudomonadati</taxon>
        <taxon>Bacteroidota</taxon>
        <taxon>Flavobacteriia</taxon>
        <taxon>Flavobacteriales</taxon>
        <taxon>Flavobacteriaceae</taxon>
    </lineage>
</organism>
<evidence type="ECO:0000256" key="5">
    <source>
        <dbReference type="ARBA" id="ARBA00023136"/>
    </source>
</evidence>
<evidence type="ECO:0000256" key="3">
    <source>
        <dbReference type="ARBA" id="ARBA00022452"/>
    </source>
</evidence>
<protein>
    <recommendedName>
        <fullName evidence="12">TonB-dependent receptor</fullName>
    </recommendedName>
</protein>
<dbReference type="InterPro" id="IPR012910">
    <property type="entry name" value="Plug_dom"/>
</dbReference>
<feature type="domain" description="TonB-dependent receptor plug" evidence="8">
    <location>
        <begin position="143"/>
        <end position="224"/>
    </location>
</feature>
<name>A0A1B8TX82_9FLAO</name>
<dbReference type="Pfam" id="PF13715">
    <property type="entry name" value="CarbopepD_reg_2"/>
    <property type="match status" value="1"/>
</dbReference>
<comment type="similarity">
    <text evidence="7">Belongs to the TonB-dependent receptor family.</text>
</comment>
<keyword evidence="2 7" id="KW-0813">Transport</keyword>
<gene>
    <name evidence="10" type="ORF">LPB3_06820</name>
</gene>
<dbReference type="InterPro" id="IPR039426">
    <property type="entry name" value="TonB-dep_rcpt-like"/>
</dbReference>
<dbReference type="KEGG" id="pob:LPB03_05675"/>
<keyword evidence="3 7" id="KW-1134">Transmembrane beta strand</keyword>
<keyword evidence="11" id="KW-1185">Reference proteome</keyword>
<dbReference type="Proteomes" id="UP000092584">
    <property type="component" value="Unassembled WGS sequence"/>
</dbReference>
<comment type="caution">
    <text evidence="10">The sequence shown here is derived from an EMBL/GenBank/DDBJ whole genome shotgun (WGS) entry which is preliminary data.</text>
</comment>
<dbReference type="OrthoDB" id="8764943at2"/>
<dbReference type="EMBL" id="LSFM01000022">
    <property type="protein sequence ID" value="OBY64109.1"/>
    <property type="molecule type" value="Genomic_DNA"/>
</dbReference>
<dbReference type="GO" id="GO:0009279">
    <property type="term" value="C:cell outer membrane"/>
    <property type="evidence" value="ECO:0007669"/>
    <property type="project" value="UniProtKB-SubCell"/>
</dbReference>
<evidence type="ECO:0008006" key="12">
    <source>
        <dbReference type="Google" id="ProtNLM"/>
    </source>
</evidence>
<dbReference type="Pfam" id="PF07715">
    <property type="entry name" value="Plug"/>
    <property type="match status" value="1"/>
</dbReference>
<dbReference type="SUPFAM" id="SSF56935">
    <property type="entry name" value="Porins"/>
    <property type="match status" value="1"/>
</dbReference>
<keyword evidence="4 7" id="KW-0812">Transmembrane</keyword>
<evidence type="ECO:0000313" key="10">
    <source>
        <dbReference type="EMBL" id="OBY64109.1"/>
    </source>
</evidence>
<dbReference type="Gene3D" id="2.170.130.10">
    <property type="entry name" value="TonB-dependent receptor, plug domain"/>
    <property type="match status" value="1"/>
</dbReference>
<evidence type="ECO:0000313" key="11">
    <source>
        <dbReference type="Proteomes" id="UP000092584"/>
    </source>
</evidence>
<keyword evidence="5 7" id="KW-0472">Membrane</keyword>